<name>A0AAD7ZRH0_DIPPU</name>
<sequence length="70" mass="7350">MLPVSLKDATCIAANEHTIIFKQRLDSESGGMYSEWASLSSLIQNGNEDSQSVLGKFSSAAGKEVAVACG</sequence>
<reference evidence="1" key="2">
    <citation type="submission" date="2023-05" db="EMBL/GenBank/DDBJ databases">
        <authorList>
            <person name="Fouks B."/>
        </authorList>
    </citation>
    <scope>NUCLEOTIDE SEQUENCE</scope>
    <source>
        <strain evidence="1">Stay&amp;Tobe</strain>
        <tissue evidence="1">Testes</tissue>
    </source>
</reference>
<reference evidence="1" key="1">
    <citation type="journal article" date="2023" name="IScience">
        <title>Live-bearing cockroach genome reveals convergent evolutionary mechanisms linked to viviparity in insects and beyond.</title>
        <authorList>
            <person name="Fouks B."/>
            <person name="Harrison M.C."/>
            <person name="Mikhailova A.A."/>
            <person name="Marchal E."/>
            <person name="English S."/>
            <person name="Carruthers M."/>
            <person name="Jennings E.C."/>
            <person name="Chiamaka E.L."/>
            <person name="Frigard R.A."/>
            <person name="Pippel M."/>
            <person name="Attardo G.M."/>
            <person name="Benoit J.B."/>
            <person name="Bornberg-Bauer E."/>
            <person name="Tobe S.S."/>
        </authorList>
    </citation>
    <scope>NUCLEOTIDE SEQUENCE</scope>
    <source>
        <strain evidence="1">Stay&amp;Tobe</strain>
    </source>
</reference>
<evidence type="ECO:0000313" key="1">
    <source>
        <dbReference type="EMBL" id="KAJ9585306.1"/>
    </source>
</evidence>
<dbReference type="EMBL" id="JASPKZ010007286">
    <property type="protein sequence ID" value="KAJ9585306.1"/>
    <property type="molecule type" value="Genomic_DNA"/>
</dbReference>
<dbReference type="AlphaFoldDB" id="A0AAD7ZRH0"/>
<protein>
    <submittedName>
        <fullName evidence="1">Uncharacterized protein</fullName>
    </submittedName>
</protein>
<evidence type="ECO:0000313" key="2">
    <source>
        <dbReference type="Proteomes" id="UP001233999"/>
    </source>
</evidence>
<comment type="caution">
    <text evidence="1">The sequence shown here is derived from an EMBL/GenBank/DDBJ whole genome shotgun (WGS) entry which is preliminary data.</text>
</comment>
<keyword evidence="2" id="KW-1185">Reference proteome</keyword>
<accession>A0AAD7ZRH0</accession>
<organism evidence="1 2">
    <name type="scientific">Diploptera punctata</name>
    <name type="common">Pacific beetle cockroach</name>
    <dbReference type="NCBI Taxonomy" id="6984"/>
    <lineage>
        <taxon>Eukaryota</taxon>
        <taxon>Metazoa</taxon>
        <taxon>Ecdysozoa</taxon>
        <taxon>Arthropoda</taxon>
        <taxon>Hexapoda</taxon>
        <taxon>Insecta</taxon>
        <taxon>Pterygota</taxon>
        <taxon>Neoptera</taxon>
        <taxon>Polyneoptera</taxon>
        <taxon>Dictyoptera</taxon>
        <taxon>Blattodea</taxon>
        <taxon>Blaberoidea</taxon>
        <taxon>Blaberidae</taxon>
        <taxon>Diplopterinae</taxon>
        <taxon>Diploptera</taxon>
    </lineage>
</organism>
<proteinExistence type="predicted"/>
<dbReference type="Proteomes" id="UP001233999">
    <property type="component" value="Unassembled WGS sequence"/>
</dbReference>
<gene>
    <name evidence="1" type="ORF">L9F63_002891</name>
</gene>